<sequence>MPPRKSNTIRSPCKDLTNFAAIDAANFSNDDGTVLSNLQLQIEDPKERRRQRDRERYAQMDPDKKAELLKNRRDDRKKKNIVVTQDSKEHRNQRDRELYVLMDPNKKVELLKRKQDARRKPAVAASLGTQQQEVGESVVCETHNAVTMEGANSHQSPYYTLFI</sequence>
<feature type="region of interest" description="Disordered" evidence="1">
    <location>
        <begin position="38"/>
        <end position="96"/>
    </location>
</feature>
<accession>A0A9W8CH45</accession>
<keyword evidence="3" id="KW-1185">Reference proteome</keyword>
<feature type="compositionally biased region" description="Basic and acidic residues" evidence="1">
    <location>
        <begin position="86"/>
        <end position="96"/>
    </location>
</feature>
<dbReference type="AlphaFoldDB" id="A0A9W8CH45"/>
<dbReference type="EMBL" id="MU629416">
    <property type="protein sequence ID" value="KAJ1257426.1"/>
    <property type="molecule type" value="Genomic_DNA"/>
</dbReference>
<organism evidence="2 3">
    <name type="scientific">Paspalum vaginatum</name>
    <name type="common">seashore paspalum</name>
    <dbReference type="NCBI Taxonomy" id="158149"/>
    <lineage>
        <taxon>Eukaryota</taxon>
        <taxon>Viridiplantae</taxon>
        <taxon>Streptophyta</taxon>
        <taxon>Embryophyta</taxon>
        <taxon>Tracheophyta</taxon>
        <taxon>Spermatophyta</taxon>
        <taxon>Magnoliopsida</taxon>
        <taxon>Liliopsida</taxon>
        <taxon>Poales</taxon>
        <taxon>Poaceae</taxon>
        <taxon>PACMAD clade</taxon>
        <taxon>Panicoideae</taxon>
        <taxon>Andropogonodae</taxon>
        <taxon>Paspaleae</taxon>
        <taxon>Paspalinae</taxon>
        <taxon>Paspalum</taxon>
    </lineage>
</organism>
<evidence type="ECO:0000313" key="2">
    <source>
        <dbReference type="EMBL" id="KAJ1257426.1"/>
    </source>
</evidence>
<feature type="compositionally biased region" description="Basic and acidic residues" evidence="1">
    <location>
        <begin position="43"/>
        <end position="74"/>
    </location>
</feature>
<reference evidence="2 3" key="1">
    <citation type="submission" date="2022-10" db="EMBL/GenBank/DDBJ databases">
        <title>WGS assembly of Paspalum vaginatum 540-79.</title>
        <authorList>
            <person name="Sun G."/>
            <person name="Wase N."/>
            <person name="Shu S."/>
            <person name="Jenkins J."/>
            <person name="Zhou B."/>
            <person name="Torres-Rodriguez J."/>
            <person name="Chen C."/>
            <person name="Sandor L."/>
            <person name="Plott C."/>
            <person name="Yoshinga Y."/>
            <person name="Daum C."/>
            <person name="Qi P."/>
            <person name="Barry K."/>
            <person name="Lipzen A."/>
            <person name="Berry L."/>
            <person name="Pedersen C."/>
            <person name="Gottilla T."/>
            <person name="Foltz A."/>
            <person name="Yu H."/>
            <person name="O'Malley R."/>
            <person name="Zhang C."/>
            <person name="Devos K."/>
            <person name="Sigmon B."/>
            <person name="Yu B."/>
            <person name="Obata T."/>
            <person name="Schmutz J."/>
            <person name="Schnable J."/>
        </authorList>
    </citation>
    <scope>NUCLEOTIDE SEQUENCE [LARGE SCALE GENOMIC DNA]</scope>
    <source>
        <strain evidence="3">cv. 540-79</strain>
    </source>
</reference>
<name>A0A9W8CH45_9POAL</name>
<comment type="caution">
    <text evidence="2">The sequence shown here is derived from an EMBL/GenBank/DDBJ whole genome shotgun (WGS) entry which is preliminary data.</text>
</comment>
<gene>
    <name evidence="2" type="ORF">BS78_K041300</name>
</gene>
<proteinExistence type="predicted"/>
<evidence type="ECO:0000313" key="3">
    <source>
        <dbReference type="Proteomes" id="UP001164776"/>
    </source>
</evidence>
<dbReference type="Proteomes" id="UP001164776">
    <property type="component" value="Unassembled WGS sequence"/>
</dbReference>
<protein>
    <submittedName>
        <fullName evidence="2">Uncharacterized protein</fullName>
    </submittedName>
</protein>
<evidence type="ECO:0000256" key="1">
    <source>
        <dbReference type="SAM" id="MobiDB-lite"/>
    </source>
</evidence>